<evidence type="ECO:0000313" key="7">
    <source>
        <dbReference type="EMBL" id="KRK95386.1"/>
    </source>
</evidence>
<keyword evidence="6" id="KW-0624">Polysaccharide degradation</keyword>
<gene>
    <name evidence="7" type="ORF">FD25_GL001504</name>
</gene>
<evidence type="ECO:0000256" key="2">
    <source>
        <dbReference type="ARBA" id="ARBA00022729"/>
    </source>
</evidence>
<name>A0A0R1LSU2_9LACO</name>
<sequence length="387" mass="43369">MRRHKYQWLLGALIILVALAVGTAIYKTQRPQATAMVKTTTIKTHYQAWQKTYLKGQGRQRFVQTTSTGAVQTLSEAQGYGMLITVQAARQGLASRATFDQLTRYYLAHRISRTNPLMAWRQTQRQGKMVSTTAEKTSATDGDLDIAYALILADEHWHGRGSLNYGQLAKQLLRAIKRQELNSVTHLPKVGNWATAANTANLVRPSDLITAYFRKFASYTGDGSWTRVAQNSQSTLQVLSRQHATGLMADFVTVSGTSRRIGTVRARQVSSVRDNQYGFNACRIPWRVALDYQRSHSQVSRQIVQKMLRFFAKQRSIKAGYTLTGKATVAYTNQAFTAPLAYAAQTIGDQNLSRQYVQTLTAALPTKDYYPATLQTLMLVQSGRLKR</sequence>
<dbReference type="InterPro" id="IPR002037">
    <property type="entry name" value="Glyco_hydro_8"/>
</dbReference>
<evidence type="ECO:0000313" key="8">
    <source>
        <dbReference type="Proteomes" id="UP000051955"/>
    </source>
</evidence>
<dbReference type="PRINTS" id="PR00735">
    <property type="entry name" value="GLHYDRLASE8"/>
</dbReference>
<dbReference type="AlphaFoldDB" id="A0A0R1LSU2"/>
<dbReference type="RefSeq" id="WP_057802364.1">
    <property type="nucleotide sequence ID" value="NZ_AZDV01000009.1"/>
</dbReference>
<dbReference type="InterPro" id="IPR012341">
    <property type="entry name" value="6hp_glycosidase-like_sf"/>
</dbReference>
<dbReference type="EMBL" id="AZDV01000009">
    <property type="protein sequence ID" value="KRK95386.1"/>
    <property type="molecule type" value="Genomic_DNA"/>
</dbReference>
<comment type="caution">
    <text evidence="7">The sequence shown here is derived from an EMBL/GenBank/DDBJ whole genome shotgun (WGS) entry which is preliminary data.</text>
</comment>
<dbReference type="Proteomes" id="UP000051955">
    <property type="component" value="Unassembled WGS sequence"/>
</dbReference>
<feature type="active site" description="Nucleophile" evidence="5">
    <location>
        <position position="141"/>
    </location>
</feature>
<dbReference type="STRING" id="1423715.FD25_GL001504"/>
<keyword evidence="4 6" id="KW-0326">Glycosidase</keyword>
<dbReference type="PROSITE" id="PS00812">
    <property type="entry name" value="GLYCOSYL_HYDROL_F8"/>
    <property type="match status" value="1"/>
</dbReference>
<dbReference type="Pfam" id="PF01270">
    <property type="entry name" value="Glyco_hydro_8"/>
    <property type="match status" value="1"/>
</dbReference>
<keyword evidence="8" id="KW-1185">Reference proteome</keyword>
<comment type="similarity">
    <text evidence="1 6">Belongs to the glycosyl hydrolase 8 (cellulase D) family.</text>
</comment>
<dbReference type="PATRIC" id="fig|1423715.3.peg.1540"/>
<evidence type="ECO:0000256" key="1">
    <source>
        <dbReference type="ARBA" id="ARBA00009209"/>
    </source>
</evidence>
<dbReference type="GO" id="GO:0000272">
    <property type="term" value="P:polysaccharide catabolic process"/>
    <property type="evidence" value="ECO:0007669"/>
    <property type="project" value="UniProtKB-KW"/>
</dbReference>
<keyword evidence="3 6" id="KW-0378">Hydrolase</keyword>
<evidence type="ECO:0000256" key="5">
    <source>
        <dbReference type="PROSITE-ProRule" id="PRU10058"/>
    </source>
</evidence>
<accession>A0A0R1LSU2</accession>
<evidence type="ECO:0000256" key="3">
    <source>
        <dbReference type="ARBA" id="ARBA00022801"/>
    </source>
</evidence>
<protein>
    <recommendedName>
        <fullName evidence="6">Glucanase</fullName>
        <ecNumber evidence="6">3.2.1.-</ecNumber>
    </recommendedName>
</protein>
<dbReference type="EC" id="3.2.1.-" evidence="6"/>
<reference evidence="7 8" key="1">
    <citation type="journal article" date="2015" name="Genome Announc.">
        <title>Expanding the biotechnology potential of lactobacilli through comparative genomics of 213 strains and associated genera.</title>
        <authorList>
            <person name="Sun Z."/>
            <person name="Harris H.M."/>
            <person name="McCann A."/>
            <person name="Guo C."/>
            <person name="Argimon S."/>
            <person name="Zhang W."/>
            <person name="Yang X."/>
            <person name="Jeffery I.B."/>
            <person name="Cooney J.C."/>
            <person name="Kagawa T.F."/>
            <person name="Liu W."/>
            <person name="Song Y."/>
            <person name="Salvetti E."/>
            <person name="Wrobel A."/>
            <person name="Rasinkangas P."/>
            <person name="Parkhill J."/>
            <person name="Rea M.C."/>
            <person name="O'Sullivan O."/>
            <person name="Ritari J."/>
            <person name="Douillard F.P."/>
            <person name="Paul Ross R."/>
            <person name="Yang R."/>
            <person name="Briner A.E."/>
            <person name="Felis G.E."/>
            <person name="de Vos W.M."/>
            <person name="Barrangou R."/>
            <person name="Klaenhammer T.R."/>
            <person name="Caufield P.W."/>
            <person name="Cui Y."/>
            <person name="Zhang H."/>
            <person name="O'Toole P.W."/>
        </authorList>
    </citation>
    <scope>NUCLEOTIDE SEQUENCE [LARGE SCALE GENOMIC DNA]</scope>
    <source>
        <strain evidence="7 8">DSM 19394</strain>
    </source>
</reference>
<dbReference type="InterPro" id="IPR019834">
    <property type="entry name" value="Glyco_hydro_8_CS"/>
</dbReference>
<dbReference type="Gene3D" id="1.50.10.10">
    <property type="match status" value="1"/>
</dbReference>
<dbReference type="SUPFAM" id="SSF48208">
    <property type="entry name" value="Six-hairpin glycosidases"/>
    <property type="match status" value="1"/>
</dbReference>
<keyword evidence="6" id="KW-0119">Carbohydrate metabolism</keyword>
<evidence type="ECO:0000256" key="6">
    <source>
        <dbReference type="RuleBase" id="RU361167"/>
    </source>
</evidence>
<dbReference type="InterPro" id="IPR008928">
    <property type="entry name" value="6-hairpin_glycosidase_sf"/>
</dbReference>
<dbReference type="GO" id="GO:0004553">
    <property type="term" value="F:hydrolase activity, hydrolyzing O-glycosyl compounds"/>
    <property type="evidence" value="ECO:0007669"/>
    <property type="project" value="InterPro"/>
</dbReference>
<keyword evidence="2" id="KW-0732">Signal</keyword>
<dbReference type="OrthoDB" id="9803461at2"/>
<evidence type="ECO:0000256" key="4">
    <source>
        <dbReference type="ARBA" id="ARBA00023295"/>
    </source>
</evidence>
<organism evidence="7 8">
    <name type="scientific">Levilactobacillus acidifarinae DSM 19394 = JCM 15949</name>
    <dbReference type="NCBI Taxonomy" id="1423715"/>
    <lineage>
        <taxon>Bacteria</taxon>
        <taxon>Bacillati</taxon>
        <taxon>Bacillota</taxon>
        <taxon>Bacilli</taxon>
        <taxon>Lactobacillales</taxon>
        <taxon>Lactobacillaceae</taxon>
        <taxon>Levilactobacillus</taxon>
    </lineage>
</organism>
<proteinExistence type="inferred from homology"/>